<reference evidence="2 3" key="1">
    <citation type="journal article" date="2016" name="Front. Microbiol.">
        <title>Genome and transcriptome sequences reveal the specific parasitism of the nematophagous Purpureocillium lilacinum 36-1.</title>
        <authorList>
            <person name="Xie J."/>
            <person name="Li S."/>
            <person name="Mo C."/>
            <person name="Xiao X."/>
            <person name="Peng D."/>
            <person name="Wang G."/>
            <person name="Xiao Y."/>
        </authorList>
    </citation>
    <scope>NUCLEOTIDE SEQUENCE [LARGE SCALE GENOMIC DNA]</scope>
    <source>
        <strain evidence="2 3">36-1</strain>
    </source>
</reference>
<feature type="region of interest" description="Disordered" evidence="1">
    <location>
        <begin position="91"/>
        <end position="122"/>
    </location>
</feature>
<dbReference type="GO" id="GO:0005576">
    <property type="term" value="C:extracellular region"/>
    <property type="evidence" value="ECO:0007669"/>
    <property type="project" value="TreeGrafter"/>
</dbReference>
<dbReference type="NCBIfam" id="TIGR04312">
    <property type="entry name" value="choice_anch_B"/>
    <property type="match status" value="1"/>
</dbReference>
<evidence type="ECO:0000313" key="2">
    <source>
        <dbReference type="EMBL" id="PWI72266.1"/>
    </source>
</evidence>
<dbReference type="InterPro" id="IPR027589">
    <property type="entry name" value="Choice_anch_B"/>
</dbReference>
<protein>
    <recommendedName>
        <fullName evidence="4">Regulatory P domain-containing protein</fullName>
    </recommendedName>
</protein>
<dbReference type="EMBL" id="LCWV01000006">
    <property type="protein sequence ID" value="PWI72266.1"/>
    <property type="molecule type" value="Genomic_DNA"/>
</dbReference>
<comment type="caution">
    <text evidence="2">The sequence shown here is derived from an EMBL/GenBank/DDBJ whole genome shotgun (WGS) entry which is preliminary data.</text>
</comment>
<dbReference type="PANTHER" id="PTHR38787">
    <property type="entry name" value="REGULATORY P DOMAIN-CONTAINING PROTEIN"/>
    <property type="match status" value="1"/>
</dbReference>
<accession>A0A2U3ECN5</accession>
<dbReference type="Proteomes" id="UP000245956">
    <property type="component" value="Unassembled WGS sequence"/>
</dbReference>
<dbReference type="PANTHER" id="PTHR38787:SF1">
    <property type="entry name" value="REGULATORY P DOMAIN-CONTAINING PROTEIN"/>
    <property type="match status" value="1"/>
</dbReference>
<dbReference type="AlphaFoldDB" id="A0A2U3ECN5"/>
<sequence>MMLGEAFAKSTPCARFASSCADDSPCTCKSSRATPALTHFRLIEPPLRRKTRAFPASANRAGLGIATTKTSDCTLRGVALDEADECHSARALSLRSRPAQTRSRTAPTGMRPCGDAGPLNDAYRPTQSIQATLLRHLSRFADKVFVSTWPPAKHGLGLANGDARTALYPEQPSLLSQRDKMKAPIASLLVTALAGAAMARPGDKAPRAKAAFGPAELKAYNAPNAVSMEVLKQKKLDQLAKDEQAGVFAKDKYTLQGATSCASGKAGEYSCNNVDLKGFLRHQDLQSRSRRGNDIWGWTSSTGREFAIVGQADGTAFVEVLKDGSLQYVGRLPTQTEASTWRDIKVIKNHAYIGSEAPDHGLQIFDLTKLLKVDPKNPPSFSTRSDLAAHFAGFGSSHNIVANEETNTIFAVGTARNEKCRGGLWMVDVSNPRRPQDNGCVSQDGYVHDAQCVIYRGPQRDFQGHEICYCYNEDSLTVVDITRRAQPVQLSRTTYNGATYTHQGWLATKDMRYLLLDDELDEENGSGPASDGHTATYIVDASDLRNPIFTGVYKSPVKSIDHNQYVIDGISYQSNYGSGLRVVNVTSIAEDDTGSKFEEIAFFDVRPEDDDKGGEVTFNGAWSVYPYFKSGYVVVNSIERGVYSVKLNV</sequence>
<evidence type="ECO:0008006" key="4">
    <source>
        <dbReference type="Google" id="ProtNLM"/>
    </source>
</evidence>
<proteinExistence type="predicted"/>
<gene>
    <name evidence="2" type="ORF">PCL_10889</name>
</gene>
<organism evidence="2 3">
    <name type="scientific">Purpureocillium lilacinum</name>
    <name type="common">Paecilomyces lilacinus</name>
    <dbReference type="NCBI Taxonomy" id="33203"/>
    <lineage>
        <taxon>Eukaryota</taxon>
        <taxon>Fungi</taxon>
        <taxon>Dikarya</taxon>
        <taxon>Ascomycota</taxon>
        <taxon>Pezizomycotina</taxon>
        <taxon>Sordariomycetes</taxon>
        <taxon>Hypocreomycetidae</taxon>
        <taxon>Hypocreales</taxon>
        <taxon>Ophiocordycipitaceae</taxon>
        <taxon>Purpureocillium</taxon>
    </lineage>
</organism>
<evidence type="ECO:0000313" key="3">
    <source>
        <dbReference type="Proteomes" id="UP000245956"/>
    </source>
</evidence>
<evidence type="ECO:0000256" key="1">
    <source>
        <dbReference type="SAM" id="MobiDB-lite"/>
    </source>
</evidence>
<name>A0A2U3ECN5_PURLI</name>